<accession>A0A9X9XEX9</accession>
<dbReference type="PANTHER" id="PTHR38050">
    <property type="match status" value="1"/>
</dbReference>
<evidence type="ECO:0000256" key="5">
    <source>
        <dbReference type="ARBA" id="ARBA00022801"/>
    </source>
</evidence>
<dbReference type="PANTHER" id="PTHR38050:SF2">
    <property type="entry name" value="FERULOYL ESTERASE C-RELATED"/>
    <property type="match status" value="1"/>
</dbReference>
<feature type="signal peptide" evidence="8">
    <location>
        <begin position="1"/>
        <end position="19"/>
    </location>
</feature>
<evidence type="ECO:0000256" key="7">
    <source>
        <dbReference type="ARBA" id="ARBA00023326"/>
    </source>
</evidence>
<dbReference type="Proteomes" id="UP001138709">
    <property type="component" value="Unassembled WGS sequence"/>
</dbReference>
<evidence type="ECO:0000256" key="3">
    <source>
        <dbReference type="ARBA" id="ARBA00022651"/>
    </source>
</evidence>
<dbReference type="Gene3D" id="3.40.50.1820">
    <property type="entry name" value="alpha/beta hydrolase"/>
    <property type="match status" value="1"/>
</dbReference>
<dbReference type="InterPro" id="IPR029058">
    <property type="entry name" value="AB_hydrolase_fold"/>
</dbReference>
<keyword evidence="3" id="KW-0858">Xylan degradation</keyword>
<organism evidence="9 10">
    <name type="scientific">Neoroseomonas eburnea</name>
    <dbReference type="NCBI Taxonomy" id="1346889"/>
    <lineage>
        <taxon>Bacteria</taxon>
        <taxon>Pseudomonadati</taxon>
        <taxon>Pseudomonadota</taxon>
        <taxon>Alphaproteobacteria</taxon>
        <taxon>Acetobacterales</taxon>
        <taxon>Acetobacteraceae</taxon>
        <taxon>Neoroseomonas</taxon>
    </lineage>
</organism>
<protein>
    <recommendedName>
        <fullName evidence="11">Polyhydroxybutyrate depolymerase</fullName>
    </recommendedName>
</protein>
<keyword evidence="4 8" id="KW-0732">Signal</keyword>
<comment type="caution">
    <text evidence="9">The sequence shown here is derived from an EMBL/GenBank/DDBJ whole genome shotgun (WGS) entry which is preliminary data.</text>
</comment>
<dbReference type="AlphaFoldDB" id="A0A9X9XEX9"/>
<dbReference type="GO" id="GO:0005576">
    <property type="term" value="C:extracellular region"/>
    <property type="evidence" value="ECO:0007669"/>
    <property type="project" value="UniProtKB-SubCell"/>
</dbReference>
<evidence type="ECO:0008006" key="11">
    <source>
        <dbReference type="Google" id="ProtNLM"/>
    </source>
</evidence>
<reference evidence="9" key="2">
    <citation type="journal article" date="2021" name="Syst. Appl. Microbiol.">
        <title>Roseomonas hellenica sp. nov., isolated from roots of wild-growing Alkanna tinctoria.</title>
        <authorList>
            <person name="Rat A."/>
            <person name="Naranjo H.D."/>
            <person name="Lebbe L."/>
            <person name="Cnockaert M."/>
            <person name="Krigas N."/>
            <person name="Grigoriadou K."/>
            <person name="Maloupa E."/>
            <person name="Willems A."/>
        </authorList>
    </citation>
    <scope>NUCLEOTIDE SEQUENCE</scope>
    <source>
        <strain evidence="9">LMG 31228</strain>
    </source>
</reference>
<name>A0A9X9XEX9_9PROT</name>
<dbReference type="Pfam" id="PF10503">
    <property type="entry name" value="Esterase_PHB"/>
    <property type="match status" value="1"/>
</dbReference>
<comment type="subcellular location">
    <subcellularLocation>
        <location evidence="1">Secreted</location>
    </subcellularLocation>
</comment>
<gene>
    <name evidence="9" type="ORF">GXW74_17370</name>
</gene>
<proteinExistence type="predicted"/>
<sequence length="285" mass="30057">MTRLSVLFALLLLAAPAAAQDRLRERIARRHAETAQIAPLPGTQRISLTVDGAARSYLLHLPREATAGPQPLVLVFHGLGGQGAIVERLSRFSTLGEEAGLVIAYPDGAEGMWRVLRDPRTEIAFVRAVVEDIARRTPIDRRRIHAAGISNGAMMAAALGCFAPDLVAGVGLVSGGYVSPCRNSPRARAILFNGTADTMLPIEGRRQMMPVRDFAAAWGSGPGCRAAPQALPASGGARVERFACGGAEAVFWTIPGGGHAWPGGPGGAAAPDATREIWRFFAAIR</sequence>
<keyword evidence="2" id="KW-0964">Secreted</keyword>
<dbReference type="InterPro" id="IPR043595">
    <property type="entry name" value="FaeB/C/D"/>
</dbReference>
<evidence type="ECO:0000256" key="2">
    <source>
        <dbReference type="ARBA" id="ARBA00022525"/>
    </source>
</evidence>
<keyword evidence="7" id="KW-0624">Polysaccharide degradation</keyword>
<evidence type="ECO:0000256" key="1">
    <source>
        <dbReference type="ARBA" id="ARBA00004613"/>
    </source>
</evidence>
<evidence type="ECO:0000313" key="9">
    <source>
        <dbReference type="EMBL" id="MBR0682265.1"/>
    </source>
</evidence>
<evidence type="ECO:0000256" key="8">
    <source>
        <dbReference type="SAM" id="SignalP"/>
    </source>
</evidence>
<dbReference type="RefSeq" id="WP_211847798.1">
    <property type="nucleotide sequence ID" value="NZ_JAAEDL010000017.1"/>
</dbReference>
<dbReference type="GO" id="GO:0045493">
    <property type="term" value="P:xylan catabolic process"/>
    <property type="evidence" value="ECO:0007669"/>
    <property type="project" value="UniProtKB-KW"/>
</dbReference>
<dbReference type="InterPro" id="IPR010126">
    <property type="entry name" value="Esterase_phb"/>
</dbReference>
<keyword evidence="5" id="KW-0378">Hydrolase</keyword>
<dbReference type="GO" id="GO:0030600">
    <property type="term" value="F:feruloyl esterase activity"/>
    <property type="evidence" value="ECO:0007669"/>
    <property type="project" value="InterPro"/>
</dbReference>
<dbReference type="SUPFAM" id="SSF53474">
    <property type="entry name" value="alpha/beta-Hydrolases"/>
    <property type="match status" value="1"/>
</dbReference>
<keyword evidence="6" id="KW-0119">Carbohydrate metabolism</keyword>
<evidence type="ECO:0000256" key="4">
    <source>
        <dbReference type="ARBA" id="ARBA00022729"/>
    </source>
</evidence>
<dbReference type="EMBL" id="JAAEDL010000017">
    <property type="protein sequence ID" value="MBR0682265.1"/>
    <property type="molecule type" value="Genomic_DNA"/>
</dbReference>
<keyword evidence="10" id="KW-1185">Reference proteome</keyword>
<evidence type="ECO:0000256" key="6">
    <source>
        <dbReference type="ARBA" id="ARBA00023277"/>
    </source>
</evidence>
<reference evidence="9" key="1">
    <citation type="submission" date="2020-01" db="EMBL/GenBank/DDBJ databases">
        <authorList>
            <person name="Rat A."/>
        </authorList>
    </citation>
    <scope>NUCLEOTIDE SEQUENCE</scope>
    <source>
        <strain evidence="9">LMG 31228</strain>
    </source>
</reference>
<feature type="chain" id="PRO_5040794008" description="Polyhydroxybutyrate depolymerase" evidence="8">
    <location>
        <begin position="20"/>
        <end position="285"/>
    </location>
</feature>
<evidence type="ECO:0000313" key="10">
    <source>
        <dbReference type="Proteomes" id="UP001138709"/>
    </source>
</evidence>